<gene>
    <name evidence="2" type="ORF">XENOCAPTIV_005540</name>
</gene>
<sequence length="155" mass="17435">MFQIICFSTSYRICSRTTGSRALCSRSKGPKPSVLVQSNPETNSRNMVQFNLFQNFLIQNHRFQYHHIQNDIFPEQYASNASDPAPLGPKQFVPEPSDPGNLFRYNQIQNSPEIYFSVPSNVEHSGPEPSAPLPLHPECSEKISFSTSSISSDPK</sequence>
<feature type="compositionally biased region" description="Low complexity" evidence="1">
    <location>
        <begin position="142"/>
        <end position="155"/>
    </location>
</feature>
<reference evidence="2 3" key="1">
    <citation type="submission" date="2021-06" db="EMBL/GenBank/DDBJ databases">
        <authorList>
            <person name="Palmer J.M."/>
        </authorList>
    </citation>
    <scope>NUCLEOTIDE SEQUENCE [LARGE SCALE GENOMIC DNA]</scope>
    <source>
        <strain evidence="2 3">XC_2019</strain>
        <tissue evidence="2">Muscle</tissue>
    </source>
</reference>
<organism evidence="2 3">
    <name type="scientific">Xenoophorus captivus</name>
    <dbReference type="NCBI Taxonomy" id="1517983"/>
    <lineage>
        <taxon>Eukaryota</taxon>
        <taxon>Metazoa</taxon>
        <taxon>Chordata</taxon>
        <taxon>Craniata</taxon>
        <taxon>Vertebrata</taxon>
        <taxon>Euteleostomi</taxon>
        <taxon>Actinopterygii</taxon>
        <taxon>Neopterygii</taxon>
        <taxon>Teleostei</taxon>
        <taxon>Neoteleostei</taxon>
        <taxon>Acanthomorphata</taxon>
        <taxon>Ovalentaria</taxon>
        <taxon>Atherinomorphae</taxon>
        <taxon>Cyprinodontiformes</taxon>
        <taxon>Goodeidae</taxon>
        <taxon>Xenoophorus</taxon>
    </lineage>
</organism>
<dbReference type="Proteomes" id="UP001434883">
    <property type="component" value="Unassembled WGS sequence"/>
</dbReference>
<proteinExistence type="predicted"/>
<keyword evidence="3" id="KW-1185">Reference proteome</keyword>
<evidence type="ECO:0000313" key="3">
    <source>
        <dbReference type="Proteomes" id="UP001434883"/>
    </source>
</evidence>
<feature type="region of interest" description="Disordered" evidence="1">
    <location>
        <begin position="117"/>
        <end position="155"/>
    </location>
</feature>
<accession>A0ABV0RNW5</accession>
<comment type="caution">
    <text evidence="2">The sequence shown here is derived from an EMBL/GenBank/DDBJ whole genome shotgun (WGS) entry which is preliminary data.</text>
</comment>
<protein>
    <submittedName>
        <fullName evidence="2">Uncharacterized protein</fullName>
    </submittedName>
</protein>
<evidence type="ECO:0000256" key="1">
    <source>
        <dbReference type="SAM" id="MobiDB-lite"/>
    </source>
</evidence>
<dbReference type="EMBL" id="JAHRIN010052014">
    <property type="protein sequence ID" value="MEQ2209897.1"/>
    <property type="molecule type" value="Genomic_DNA"/>
</dbReference>
<evidence type="ECO:0000313" key="2">
    <source>
        <dbReference type="EMBL" id="MEQ2209897.1"/>
    </source>
</evidence>
<feature type="region of interest" description="Disordered" evidence="1">
    <location>
        <begin position="76"/>
        <end position="104"/>
    </location>
</feature>
<name>A0ABV0RNW5_9TELE</name>